<dbReference type="PANTHER" id="PTHR43687">
    <property type="entry name" value="ADENYLYLSULFATE REDUCTASE, BETA SUBUNIT"/>
    <property type="match status" value="1"/>
</dbReference>
<feature type="domain" description="4Fe-4S ferredoxin-type" evidence="5">
    <location>
        <begin position="166"/>
        <end position="197"/>
    </location>
</feature>
<dbReference type="GO" id="GO:0046872">
    <property type="term" value="F:metal ion binding"/>
    <property type="evidence" value="ECO:0007669"/>
    <property type="project" value="UniProtKB-KW"/>
</dbReference>
<dbReference type="SUPFAM" id="SSF46548">
    <property type="entry name" value="alpha-helical ferredoxin"/>
    <property type="match status" value="1"/>
</dbReference>
<keyword evidence="7" id="KW-1185">Reference proteome</keyword>
<dbReference type="PANTHER" id="PTHR43687:SF1">
    <property type="entry name" value="FERREDOXIN III"/>
    <property type="match status" value="1"/>
</dbReference>
<proteinExistence type="predicted"/>
<dbReference type="InterPro" id="IPR017896">
    <property type="entry name" value="4Fe4S_Fe-S-bd"/>
</dbReference>
<dbReference type="Proteomes" id="UP000199288">
    <property type="component" value="Unassembled WGS sequence"/>
</dbReference>
<dbReference type="Gene3D" id="3.30.70.3270">
    <property type="match status" value="1"/>
</dbReference>
<evidence type="ECO:0000256" key="3">
    <source>
        <dbReference type="ARBA" id="ARBA00023004"/>
    </source>
</evidence>
<evidence type="ECO:0000313" key="6">
    <source>
        <dbReference type="EMBL" id="SEA68698.1"/>
    </source>
</evidence>
<evidence type="ECO:0000259" key="5">
    <source>
        <dbReference type="PROSITE" id="PS51379"/>
    </source>
</evidence>
<dbReference type="PROSITE" id="PS51379">
    <property type="entry name" value="4FE4S_FER_2"/>
    <property type="match status" value="2"/>
</dbReference>
<keyword evidence="3" id="KW-0408">Iron</keyword>
<name>A0A1H4D808_9ACTO</name>
<evidence type="ECO:0000256" key="4">
    <source>
        <dbReference type="ARBA" id="ARBA00023014"/>
    </source>
</evidence>
<evidence type="ECO:0000256" key="1">
    <source>
        <dbReference type="ARBA" id="ARBA00022485"/>
    </source>
</evidence>
<keyword evidence="2" id="KW-0479">Metal-binding</keyword>
<dbReference type="AlphaFoldDB" id="A0A1H4D808"/>
<keyword evidence="4" id="KW-0411">Iron-sulfur</keyword>
<gene>
    <name evidence="6" type="ORF">SAMN02910418_02173</name>
</gene>
<reference evidence="7" key="1">
    <citation type="submission" date="2016-10" db="EMBL/GenBank/DDBJ databases">
        <authorList>
            <person name="Varghese N."/>
            <person name="Submissions S."/>
        </authorList>
    </citation>
    <scope>NUCLEOTIDE SEQUENCE [LARGE SCALE GENOMIC DNA]</scope>
    <source>
        <strain evidence="7">KPR-1</strain>
    </source>
</reference>
<accession>A0A1H4D808</accession>
<keyword evidence="1" id="KW-0004">4Fe-4S</keyword>
<sequence>MSGPLASLARWAGELAEVTHVWFVDESALQTPPTRAEQPRADVIAVAIPGGPREIDERTWLELLATPHLRIVFTHDVELPALIAEICSAWEPATAPQVVAPDEPGRSLRSRVRSRGSVEILDARAMPRSRRSLLRVAATDETPHTRSTAELVEQIWQLRSREGDAPSPALDLAATGCIACGTCVKACPTQVLALQPPRAPAHPRAHEEAARLDLTYDARGCIGCGTCISLCPVTALSSSGTLAWNAIFSREHHATLEEDSESEVEVLEELTLSRCARCGATFAGAGEFCPACQARMNNPFGSSLPPASWLDRG</sequence>
<dbReference type="EMBL" id="FNQV01000015">
    <property type="protein sequence ID" value="SEA68698.1"/>
    <property type="molecule type" value="Genomic_DNA"/>
</dbReference>
<dbReference type="RefSeq" id="WP_092565796.1">
    <property type="nucleotide sequence ID" value="NZ_FNQV01000015.1"/>
</dbReference>
<feature type="domain" description="4Fe-4S ferredoxin-type" evidence="5">
    <location>
        <begin position="212"/>
        <end position="241"/>
    </location>
</feature>
<dbReference type="InterPro" id="IPR050572">
    <property type="entry name" value="Fe-S_Ferredoxin"/>
</dbReference>
<evidence type="ECO:0000256" key="2">
    <source>
        <dbReference type="ARBA" id="ARBA00022723"/>
    </source>
</evidence>
<evidence type="ECO:0000313" key="7">
    <source>
        <dbReference type="Proteomes" id="UP000199288"/>
    </source>
</evidence>
<dbReference type="Pfam" id="PF12838">
    <property type="entry name" value="Fer4_7"/>
    <property type="match status" value="1"/>
</dbReference>
<dbReference type="PROSITE" id="PS00198">
    <property type="entry name" value="4FE4S_FER_1"/>
    <property type="match status" value="1"/>
</dbReference>
<dbReference type="OrthoDB" id="9803192at2"/>
<organism evidence="6 7">
    <name type="scientific">Bowdeniella nasicola</name>
    <dbReference type="NCBI Taxonomy" id="208480"/>
    <lineage>
        <taxon>Bacteria</taxon>
        <taxon>Bacillati</taxon>
        <taxon>Actinomycetota</taxon>
        <taxon>Actinomycetes</taxon>
        <taxon>Actinomycetales</taxon>
        <taxon>Actinomycetaceae</taxon>
        <taxon>Bowdeniella</taxon>
    </lineage>
</organism>
<dbReference type="SUPFAM" id="SSF54862">
    <property type="entry name" value="4Fe-4S ferredoxins"/>
    <property type="match status" value="1"/>
</dbReference>
<dbReference type="InterPro" id="IPR017900">
    <property type="entry name" value="4Fe4S_Fe_S_CS"/>
</dbReference>
<dbReference type="GO" id="GO:0051539">
    <property type="term" value="F:4 iron, 4 sulfur cluster binding"/>
    <property type="evidence" value="ECO:0007669"/>
    <property type="project" value="UniProtKB-KW"/>
</dbReference>
<protein>
    <submittedName>
        <fullName evidence="6">4Fe-4S dicluster domain-containing protein</fullName>
    </submittedName>
</protein>